<organism evidence="3 4">
    <name type="scientific">Solanum tuberosum</name>
    <name type="common">Potato</name>
    <dbReference type="NCBI Taxonomy" id="4113"/>
    <lineage>
        <taxon>Eukaryota</taxon>
        <taxon>Viridiplantae</taxon>
        <taxon>Streptophyta</taxon>
        <taxon>Embryophyta</taxon>
        <taxon>Tracheophyta</taxon>
        <taxon>Spermatophyta</taxon>
        <taxon>Magnoliopsida</taxon>
        <taxon>eudicotyledons</taxon>
        <taxon>Gunneridae</taxon>
        <taxon>Pentapetalae</taxon>
        <taxon>asterids</taxon>
        <taxon>lamiids</taxon>
        <taxon>Solanales</taxon>
        <taxon>Solanaceae</taxon>
        <taxon>Solanoideae</taxon>
        <taxon>Solaneae</taxon>
        <taxon>Solanum</taxon>
    </lineage>
</organism>
<gene>
    <name evidence="3" type="ORF">KY290_012899</name>
</gene>
<protein>
    <submittedName>
        <fullName evidence="3">Uncharacterized protein</fullName>
    </submittedName>
</protein>
<feature type="compositionally biased region" description="Polar residues" evidence="2">
    <location>
        <begin position="24"/>
        <end position="42"/>
    </location>
</feature>
<dbReference type="PANTHER" id="PTHR33063">
    <property type="entry name" value="OS02G0583500 PROTEIN"/>
    <property type="match status" value="1"/>
</dbReference>
<keyword evidence="4" id="KW-1185">Reference proteome</keyword>
<reference evidence="3 4" key="1">
    <citation type="journal article" date="2021" name="bioRxiv">
        <title>Chromosome-scale and haplotype-resolved genome assembly of a tetraploid potato cultivar.</title>
        <authorList>
            <person name="Sun H."/>
            <person name="Jiao W.-B."/>
            <person name="Krause K."/>
            <person name="Campoy J.A."/>
            <person name="Goel M."/>
            <person name="Folz-Donahue K."/>
            <person name="Kukat C."/>
            <person name="Huettel B."/>
            <person name="Schneeberger K."/>
        </authorList>
    </citation>
    <scope>NUCLEOTIDE SEQUENCE [LARGE SCALE GENOMIC DNA]</scope>
    <source>
        <strain evidence="3">SolTubOtavaFocal</strain>
        <tissue evidence="3">Leaves</tissue>
    </source>
</reference>
<keyword evidence="1" id="KW-0175">Coiled coil</keyword>
<sequence length="463" mass="52918">MAPGGRVFKQTTLTGETIQDTQSLDELNNPTPLVNTDASTRIKNGRGKTRGKGLEKMKKAMGSKMKIDIPVGKGRPTKPVQSAKLSNELGKIARNFISLPNKWKELTREDRDAALIRCHERFEINLDEHYVKDSCEDILKNRSRQWRYKLKQLFESARSEEEARKIEVPELTPENWYRLCDMWIDPKHKKRCDINKVNRTKLKSNHFMGSKAFVAARAELGENEPEKVEPDRIEFYKHTHYKSKKGWSSLEAETHYNNMKDLKDLYTSGEASMTTDEIVDTVLGTKSGYIRGLGYGPKPNTTRATQRKTAELEDSLRKAKQEAASAQNNLQNLFNAAETVVENQQTQIQDQQSQIQDQQSQIEALNSQLNTIVARQEEMFRKMQCFARSSPSNRGLGQKIQYDLNQQVQGDTEAKFVPICVKFVLNKMLAYCDPAPFYFPKGKGVEDLPDALIALSMWLSEKE</sequence>
<evidence type="ECO:0000256" key="1">
    <source>
        <dbReference type="SAM" id="Coils"/>
    </source>
</evidence>
<proteinExistence type="predicted"/>
<evidence type="ECO:0000313" key="4">
    <source>
        <dbReference type="Proteomes" id="UP000826656"/>
    </source>
</evidence>
<dbReference type="InterPro" id="IPR004252">
    <property type="entry name" value="Probable_transposase_24"/>
</dbReference>
<dbReference type="EMBL" id="JAIVGD010000011">
    <property type="protein sequence ID" value="KAH0768918.1"/>
    <property type="molecule type" value="Genomic_DNA"/>
</dbReference>
<dbReference type="Proteomes" id="UP000826656">
    <property type="component" value="Unassembled WGS sequence"/>
</dbReference>
<feature type="coiled-coil region" evidence="1">
    <location>
        <begin position="302"/>
        <end position="375"/>
    </location>
</feature>
<comment type="caution">
    <text evidence="3">The sequence shown here is derived from an EMBL/GenBank/DDBJ whole genome shotgun (WGS) entry which is preliminary data.</text>
</comment>
<dbReference type="PANTHER" id="PTHR33063:SF13">
    <property type="entry name" value="OS02G0583500 PROTEIN"/>
    <property type="match status" value="1"/>
</dbReference>
<evidence type="ECO:0000313" key="3">
    <source>
        <dbReference type="EMBL" id="KAH0768918.1"/>
    </source>
</evidence>
<feature type="region of interest" description="Disordered" evidence="2">
    <location>
        <begin position="24"/>
        <end position="52"/>
    </location>
</feature>
<evidence type="ECO:0000256" key="2">
    <source>
        <dbReference type="SAM" id="MobiDB-lite"/>
    </source>
</evidence>
<dbReference type="Pfam" id="PF03004">
    <property type="entry name" value="Transposase_24"/>
    <property type="match status" value="1"/>
</dbReference>
<accession>A0ABQ7VKA6</accession>
<name>A0ABQ7VKA6_SOLTU</name>